<gene>
    <name evidence="2" type="ORF">NDU88_002464</name>
</gene>
<keyword evidence="3" id="KW-1185">Reference proteome</keyword>
<dbReference type="AlphaFoldDB" id="A0AAV7UVT6"/>
<evidence type="ECO:0000313" key="3">
    <source>
        <dbReference type="Proteomes" id="UP001066276"/>
    </source>
</evidence>
<evidence type="ECO:0000256" key="1">
    <source>
        <dbReference type="SAM" id="MobiDB-lite"/>
    </source>
</evidence>
<name>A0AAV7UVT6_PLEWA</name>
<reference evidence="2" key="1">
    <citation type="journal article" date="2022" name="bioRxiv">
        <title>Sequencing and chromosome-scale assembly of the giantPleurodeles waltlgenome.</title>
        <authorList>
            <person name="Brown T."/>
            <person name="Elewa A."/>
            <person name="Iarovenko S."/>
            <person name="Subramanian E."/>
            <person name="Araus A.J."/>
            <person name="Petzold A."/>
            <person name="Susuki M."/>
            <person name="Suzuki K.-i.T."/>
            <person name="Hayashi T."/>
            <person name="Toyoda A."/>
            <person name="Oliveira C."/>
            <person name="Osipova E."/>
            <person name="Leigh N.D."/>
            <person name="Simon A."/>
            <person name="Yun M.H."/>
        </authorList>
    </citation>
    <scope>NUCLEOTIDE SEQUENCE</scope>
    <source>
        <strain evidence="2">20211129_DDA</strain>
        <tissue evidence="2">Liver</tissue>
    </source>
</reference>
<dbReference type="EMBL" id="JANPWB010000004">
    <property type="protein sequence ID" value="KAJ1193159.1"/>
    <property type="molecule type" value="Genomic_DNA"/>
</dbReference>
<feature type="compositionally biased region" description="Basic and acidic residues" evidence="1">
    <location>
        <begin position="56"/>
        <end position="90"/>
    </location>
</feature>
<comment type="caution">
    <text evidence="2">The sequence shown here is derived from an EMBL/GenBank/DDBJ whole genome shotgun (WGS) entry which is preliminary data.</text>
</comment>
<accession>A0AAV7UVT6</accession>
<protein>
    <submittedName>
        <fullName evidence="2">Uncharacterized protein</fullName>
    </submittedName>
</protein>
<sequence>MVECTGGALKSVMLLRCDSKKNQEGNARPPEETCAQKEDVEDERRKKDQTATTGDASKRNEEKTLESPTPEKADQLDDNGRADIKQDRKQGMGLGQVRAQDAGDTVGNKEPEGQLVTDQAT</sequence>
<feature type="region of interest" description="Disordered" evidence="1">
    <location>
        <begin position="20"/>
        <end position="121"/>
    </location>
</feature>
<evidence type="ECO:0000313" key="2">
    <source>
        <dbReference type="EMBL" id="KAJ1193159.1"/>
    </source>
</evidence>
<dbReference type="Proteomes" id="UP001066276">
    <property type="component" value="Chromosome 2_2"/>
</dbReference>
<feature type="compositionally biased region" description="Basic and acidic residues" evidence="1">
    <location>
        <begin position="20"/>
        <end position="49"/>
    </location>
</feature>
<proteinExistence type="predicted"/>
<organism evidence="2 3">
    <name type="scientific">Pleurodeles waltl</name>
    <name type="common">Iberian ribbed newt</name>
    <dbReference type="NCBI Taxonomy" id="8319"/>
    <lineage>
        <taxon>Eukaryota</taxon>
        <taxon>Metazoa</taxon>
        <taxon>Chordata</taxon>
        <taxon>Craniata</taxon>
        <taxon>Vertebrata</taxon>
        <taxon>Euteleostomi</taxon>
        <taxon>Amphibia</taxon>
        <taxon>Batrachia</taxon>
        <taxon>Caudata</taxon>
        <taxon>Salamandroidea</taxon>
        <taxon>Salamandridae</taxon>
        <taxon>Pleurodelinae</taxon>
        <taxon>Pleurodeles</taxon>
    </lineage>
</organism>